<reference evidence="2" key="1">
    <citation type="submission" date="2017-03" db="EMBL/GenBank/DDBJ databases">
        <title>Phytopthora megakarya and P. palmivora, two closely related causual agents of cacao black pod achieved similar genome size and gene model numbers by different mechanisms.</title>
        <authorList>
            <person name="Ali S."/>
            <person name="Shao J."/>
            <person name="Larry D.J."/>
            <person name="Kronmiller B."/>
            <person name="Shen D."/>
            <person name="Strem M.D."/>
            <person name="Melnick R.L."/>
            <person name="Guiltinan M.J."/>
            <person name="Tyler B.M."/>
            <person name="Meinhardt L.W."/>
            <person name="Bailey B.A."/>
        </authorList>
    </citation>
    <scope>NUCLEOTIDE SEQUENCE [LARGE SCALE GENOMIC DNA]</scope>
    <source>
        <strain evidence="2">zdho120</strain>
    </source>
</reference>
<dbReference type="EMBL" id="NBNE01016756">
    <property type="protein sequence ID" value="OWY93071.1"/>
    <property type="molecule type" value="Genomic_DNA"/>
</dbReference>
<protein>
    <submittedName>
        <fullName evidence="1">Pol Polyprotein</fullName>
    </submittedName>
</protein>
<dbReference type="SUPFAM" id="SSF56672">
    <property type="entry name" value="DNA/RNA polymerases"/>
    <property type="match status" value="1"/>
</dbReference>
<gene>
    <name evidence="1" type="ORF">PHMEG_00037666</name>
</gene>
<dbReference type="PANTHER" id="PTHR37984">
    <property type="entry name" value="PROTEIN CBG26694"/>
    <property type="match status" value="1"/>
</dbReference>
<proteinExistence type="predicted"/>
<dbReference type="STRING" id="4795.A0A225UJF5"/>
<dbReference type="Proteomes" id="UP000198211">
    <property type="component" value="Unassembled WGS sequence"/>
</dbReference>
<organism evidence="1 2">
    <name type="scientific">Phytophthora megakarya</name>
    <dbReference type="NCBI Taxonomy" id="4795"/>
    <lineage>
        <taxon>Eukaryota</taxon>
        <taxon>Sar</taxon>
        <taxon>Stramenopiles</taxon>
        <taxon>Oomycota</taxon>
        <taxon>Peronosporomycetes</taxon>
        <taxon>Peronosporales</taxon>
        <taxon>Peronosporaceae</taxon>
        <taxon>Phytophthora</taxon>
    </lineage>
</organism>
<evidence type="ECO:0000313" key="2">
    <source>
        <dbReference type="Proteomes" id="UP000198211"/>
    </source>
</evidence>
<keyword evidence="2" id="KW-1185">Reference proteome</keyword>
<dbReference type="AlphaFoldDB" id="A0A225UJF5"/>
<evidence type="ECO:0000313" key="1">
    <source>
        <dbReference type="EMBL" id="OWY93071.1"/>
    </source>
</evidence>
<sequence>MDALGFVLNFKEKIVQWDGYASTLNTGPPSEAPTPTVATDHEFPDEYKETVDTAVRPTDLMPETVSGEVAARYLKLLEDYAHLYDKHLGRMRFDDYVLHLSPDFKPVNAKPYAIPRSVEDKAKAAIQRLVNQEVLEQIYGSEMASPAFFLVKQNGTLRLLIDFRVLNKYLRRSPYYARYARSSCDSLVQSVYLRSMRTWATMHVDSPNRVTHTLHSACLGANFRTRGFPWVFPLPQMSTKRIWRKSSVTWSLL</sequence>
<dbReference type="OrthoDB" id="128750at2759"/>
<dbReference type="PANTHER" id="PTHR37984:SF9">
    <property type="entry name" value="INTEGRASE CATALYTIC DOMAIN-CONTAINING PROTEIN"/>
    <property type="match status" value="1"/>
</dbReference>
<dbReference type="InterPro" id="IPR043502">
    <property type="entry name" value="DNA/RNA_pol_sf"/>
</dbReference>
<name>A0A225UJF5_9STRA</name>
<accession>A0A225UJF5</accession>
<dbReference type="Gene3D" id="3.10.10.10">
    <property type="entry name" value="HIV Type 1 Reverse Transcriptase, subunit A, domain 1"/>
    <property type="match status" value="1"/>
</dbReference>
<dbReference type="InterPro" id="IPR050951">
    <property type="entry name" value="Retrovirus_Pol_polyprotein"/>
</dbReference>
<comment type="caution">
    <text evidence="1">The sequence shown here is derived from an EMBL/GenBank/DDBJ whole genome shotgun (WGS) entry which is preliminary data.</text>
</comment>